<dbReference type="AlphaFoldDB" id="A0A1Y5EC49"/>
<evidence type="ECO:0000313" key="9">
    <source>
        <dbReference type="Proteomes" id="UP000243053"/>
    </source>
</evidence>
<proteinExistence type="inferred from homology"/>
<evidence type="ECO:0000256" key="6">
    <source>
        <dbReference type="ARBA" id="ARBA00023136"/>
    </source>
</evidence>
<feature type="transmembrane region" description="Helical" evidence="7">
    <location>
        <begin position="173"/>
        <end position="194"/>
    </location>
</feature>
<feature type="transmembrane region" description="Helical" evidence="7">
    <location>
        <begin position="115"/>
        <end position="136"/>
    </location>
</feature>
<keyword evidence="6 7" id="KW-0472">Membrane</keyword>
<sequence length="195" mass="21659">MTDSSNLKNQVLHSLKWVALGKVLTQIIRWAITFWVIRLLLPEDYGVVAMADMFAGFLALFIGGLFTPAIIQTKELSKTMLKQMFGLIIIVYSAMFFVQYNLAGVVGQFYQSEHVTSILKVSAWLFIIKAVAIIPTAQLARNMEFKRASIISSIANITAAVTTLIMAYLQYGFWSIIIGEIVAVTLNAVMTLAVK</sequence>
<keyword evidence="3" id="KW-1003">Cell membrane</keyword>
<dbReference type="EMBL" id="MAAF01000064">
    <property type="protein sequence ID" value="OUR80331.1"/>
    <property type="molecule type" value="Genomic_DNA"/>
</dbReference>
<gene>
    <name evidence="8" type="ORF">A9Q75_10925</name>
</gene>
<dbReference type="Proteomes" id="UP000243053">
    <property type="component" value="Unassembled WGS sequence"/>
</dbReference>
<organism evidence="8 9">
    <name type="scientific">Colwellia psychrerythraea</name>
    <name type="common">Vibrio psychroerythus</name>
    <dbReference type="NCBI Taxonomy" id="28229"/>
    <lineage>
        <taxon>Bacteria</taxon>
        <taxon>Pseudomonadati</taxon>
        <taxon>Pseudomonadota</taxon>
        <taxon>Gammaproteobacteria</taxon>
        <taxon>Alteromonadales</taxon>
        <taxon>Colwelliaceae</taxon>
        <taxon>Colwellia</taxon>
    </lineage>
</organism>
<reference evidence="9" key="1">
    <citation type="journal article" date="2017" name="Proc. Natl. Acad. Sci. U.S.A.">
        <title>Simulation of Deepwater Horizon oil plume reveals substrate specialization within a complex community of hydrocarbon degraders.</title>
        <authorList>
            <person name="Hu P."/>
            <person name="Dubinsky E.A."/>
            <person name="Probst A.J."/>
            <person name="Wang J."/>
            <person name="Sieber C.M.K."/>
            <person name="Tom L.M."/>
            <person name="Gardinali P."/>
            <person name="Banfield J.F."/>
            <person name="Atlas R.M."/>
            <person name="Andersen G.L."/>
        </authorList>
    </citation>
    <scope>NUCLEOTIDE SEQUENCE [LARGE SCALE GENOMIC DNA]</scope>
</reference>
<evidence type="ECO:0000256" key="4">
    <source>
        <dbReference type="ARBA" id="ARBA00022692"/>
    </source>
</evidence>
<dbReference type="PANTHER" id="PTHR30250:SF10">
    <property type="entry name" value="LIPOPOLYSACCHARIDE BIOSYNTHESIS PROTEIN WZXC"/>
    <property type="match status" value="1"/>
</dbReference>
<name>A0A1Y5EC49_COLPS</name>
<dbReference type="GO" id="GO:0005886">
    <property type="term" value="C:plasma membrane"/>
    <property type="evidence" value="ECO:0007669"/>
    <property type="project" value="UniProtKB-SubCell"/>
</dbReference>
<evidence type="ECO:0000256" key="1">
    <source>
        <dbReference type="ARBA" id="ARBA00004651"/>
    </source>
</evidence>
<comment type="subcellular location">
    <subcellularLocation>
        <location evidence="1">Cell membrane</location>
        <topology evidence="1">Multi-pass membrane protein</topology>
    </subcellularLocation>
</comment>
<dbReference type="Pfam" id="PF13440">
    <property type="entry name" value="Polysacc_synt_3"/>
    <property type="match status" value="1"/>
</dbReference>
<feature type="non-terminal residue" evidence="8">
    <location>
        <position position="195"/>
    </location>
</feature>
<feature type="transmembrane region" description="Helical" evidence="7">
    <location>
        <begin position="83"/>
        <end position="103"/>
    </location>
</feature>
<comment type="similarity">
    <text evidence="2">Belongs to the polysaccharide synthase family.</text>
</comment>
<evidence type="ECO:0008006" key="10">
    <source>
        <dbReference type="Google" id="ProtNLM"/>
    </source>
</evidence>
<keyword evidence="4 7" id="KW-0812">Transmembrane</keyword>
<evidence type="ECO:0000256" key="5">
    <source>
        <dbReference type="ARBA" id="ARBA00022989"/>
    </source>
</evidence>
<evidence type="ECO:0000256" key="7">
    <source>
        <dbReference type="SAM" id="Phobius"/>
    </source>
</evidence>
<feature type="transmembrane region" description="Helical" evidence="7">
    <location>
        <begin position="53"/>
        <end position="71"/>
    </location>
</feature>
<dbReference type="InterPro" id="IPR050833">
    <property type="entry name" value="Poly_Biosynth_Transport"/>
</dbReference>
<evidence type="ECO:0000313" key="8">
    <source>
        <dbReference type="EMBL" id="OUR80331.1"/>
    </source>
</evidence>
<dbReference type="PANTHER" id="PTHR30250">
    <property type="entry name" value="PST FAMILY PREDICTED COLANIC ACID TRANSPORTER"/>
    <property type="match status" value="1"/>
</dbReference>
<accession>A0A1Y5EC49</accession>
<feature type="transmembrane region" description="Helical" evidence="7">
    <location>
        <begin position="148"/>
        <end position="167"/>
    </location>
</feature>
<evidence type="ECO:0000256" key="3">
    <source>
        <dbReference type="ARBA" id="ARBA00022475"/>
    </source>
</evidence>
<evidence type="ECO:0000256" key="2">
    <source>
        <dbReference type="ARBA" id="ARBA00007430"/>
    </source>
</evidence>
<protein>
    <recommendedName>
        <fullName evidence="10">Polysaccharide biosynthesis protein</fullName>
    </recommendedName>
</protein>
<feature type="transmembrane region" description="Helical" evidence="7">
    <location>
        <begin position="20"/>
        <end position="41"/>
    </location>
</feature>
<keyword evidence="5 7" id="KW-1133">Transmembrane helix</keyword>
<comment type="caution">
    <text evidence="8">The sequence shown here is derived from an EMBL/GenBank/DDBJ whole genome shotgun (WGS) entry which is preliminary data.</text>
</comment>